<gene>
    <name evidence="1" type="ORF">HM131_13750</name>
</gene>
<sequence>MLKRKTTQFSMHLLLLLVVFVFTGCSYESPAEAINNGWSGEIKVNDVLSRQKTDDGTIVLFTAQDVDKSEKFKKLGFALVTGQNDKSWEFIFSTMIAMTDDSFSARHNVFHYETEKGNVQEMPIAFGILKNENIASVTAEVKNEKKEIEILSTKSGRYFYQVNAWGPIKFLDENGEVIDRYGT</sequence>
<dbReference type="OrthoDB" id="2966615at2"/>
<evidence type="ECO:0008006" key="3">
    <source>
        <dbReference type="Google" id="ProtNLM"/>
    </source>
</evidence>
<reference evidence="1 2" key="1">
    <citation type="submission" date="2017-04" db="EMBL/GenBank/DDBJ databases">
        <title>The whole genome sequencing and assembly of Halobacillus mangrovi strain.</title>
        <authorList>
            <person name="Lee S.-J."/>
            <person name="Park M.-K."/>
            <person name="Kim J.-Y."/>
            <person name="Lee Y.-J."/>
            <person name="Yi H."/>
            <person name="Bahn Y.-S."/>
            <person name="Kim J.F."/>
            <person name="Lee D.-W."/>
        </authorList>
    </citation>
    <scope>NUCLEOTIDE SEQUENCE [LARGE SCALE GENOMIC DNA]</scope>
    <source>
        <strain evidence="1 2">KTB 131</strain>
    </source>
</reference>
<evidence type="ECO:0000313" key="1">
    <source>
        <dbReference type="EMBL" id="ARI77848.1"/>
    </source>
</evidence>
<name>A0A1W5ZX21_9BACI</name>
<organism evidence="1 2">
    <name type="scientific">Halobacillus mangrovi</name>
    <dbReference type="NCBI Taxonomy" id="402384"/>
    <lineage>
        <taxon>Bacteria</taxon>
        <taxon>Bacillati</taxon>
        <taxon>Bacillota</taxon>
        <taxon>Bacilli</taxon>
        <taxon>Bacillales</taxon>
        <taxon>Bacillaceae</taxon>
        <taxon>Halobacillus</taxon>
    </lineage>
</organism>
<dbReference type="EMBL" id="CP020772">
    <property type="protein sequence ID" value="ARI77848.1"/>
    <property type="molecule type" value="Genomic_DNA"/>
</dbReference>
<protein>
    <recommendedName>
        <fullName evidence="3">Lipoprotein</fullName>
    </recommendedName>
</protein>
<dbReference type="KEGG" id="hmn:HM131_13750"/>
<dbReference type="RefSeq" id="WP_085030309.1">
    <property type="nucleotide sequence ID" value="NZ_CP020772.1"/>
</dbReference>
<evidence type="ECO:0000313" key="2">
    <source>
        <dbReference type="Proteomes" id="UP000192527"/>
    </source>
</evidence>
<dbReference type="AlphaFoldDB" id="A0A1W5ZX21"/>
<dbReference type="PROSITE" id="PS51257">
    <property type="entry name" value="PROKAR_LIPOPROTEIN"/>
    <property type="match status" value="1"/>
</dbReference>
<keyword evidence="2" id="KW-1185">Reference proteome</keyword>
<proteinExistence type="predicted"/>
<dbReference type="Proteomes" id="UP000192527">
    <property type="component" value="Chromosome"/>
</dbReference>
<accession>A0A1W5ZX21</accession>